<reference evidence="1" key="2">
    <citation type="submission" date="2023-02" db="EMBL/GenBank/DDBJ databases">
        <authorList>
            <person name="Lu C.-H."/>
        </authorList>
    </citation>
    <scope>NUCLEOTIDE SEQUENCE</scope>
    <source>
        <strain evidence="1">22TCCZM01-4</strain>
    </source>
</reference>
<evidence type="ECO:0000313" key="1">
    <source>
        <dbReference type="EMBL" id="MCT7317174.1"/>
    </source>
</evidence>
<dbReference type="EMBL" id="JAOCQJ010000003">
    <property type="protein sequence ID" value="MCT7317174.1"/>
    <property type="molecule type" value="Genomic_DNA"/>
</dbReference>
<sequence>MEVHWGGPAFAYARSQDVVTAALNGEQQVHSRRRSETESPIQSIELKKGIETNADQQHAHIAHMGQHPARHRPVRVA</sequence>
<evidence type="ECO:0000313" key="2">
    <source>
        <dbReference type="Proteomes" id="UP001164374"/>
    </source>
</evidence>
<reference evidence="1" key="1">
    <citation type="journal article" date="2023" name="Front. Microbiol.">
        <title>Ralstonia chuxiongensis sp. nov., Ralstonia mojiangensis sp. nov., and Ralstonia soli sp. nov., isolated from tobacco fields, are three novel species in the family Burkholderiaceae.</title>
        <authorList>
            <person name="Lu C.H."/>
            <person name="Zhang Y.Y."/>
            <person name="Jiang N."/>
            <person name="Chen W."/>
            <person name="Shao X."/>
            <person name="Zhao Z.M."/>
            <person name="Lu W.L."/>
            <person name="Hu X."/>
            <person name="Xi Y.X."/>
            <person name="Zou S.Y."/>
            <person name="Wei Q.J."/>
            <person name="Lin Z.L."/>
            <person name="Gong L."/>
            <person name="Gai X.T."/>
            <person name="Zhang L.Q."/>
            <person name="Li J.Y."/>
            <person name="Jin Y."/>
            <person name="Xia Z.Y."/>
        </authorList>
    </citation>
    <scope>NUCLEOTIDE SEQUENCE</scope>
    <source>
        <strain evidence="1">22TCCZM01-4</strain>
    </source>
</reference>
<name>A0AAE3I466_9RALS</name>
<protein>
    <submittedName>
        <fullName evidence="1">Uncharacterized protein</fullName>
    </submittedName>
</protein>
<organism evidence="1 2">
    <name type="scientific">Ralstonia mojiangensis</name>
    <dbReference type="NCBI Taxonomy" id="2953895"/>
    <lineage>
        <taxon>Bacteria</taxon>
        <taxon>Pseudomonadati</taxon>
        <taxon>Pseudomonadota</taxon>
        <taxon>Betaproteobacteria</taxon>
        <taxon>Burkholderiales</taxon>
        <taxon>Burkholderiaceae</taxon>
        <taxon>Ralstonia</taxon>
    </lineage>
</organism>
<comment type="caution">
    <text evidence="1">The sequence shown here is derived from an EMBL/GenBank/DDBJ whole genome shotgun (WGS) entry which is preliminary data.</text>
</comment>
<dbReference type="Proteomes" id="UP001164374">
    <property type="component" value="Unassembled WGS sequence"/>
</dbReference>
<dbReference type="AlphaFoldDB" id="A0AAE3I466"/>
<proteinExistence type="predicted"/>
<accession>A0AAE3I466</accession>
<dbReference type="RefSeq" id="WP_260799907.1">
    <property type="nucleotide sequence ID" value="NZ_JAOCQJ010000003.1"/>
</dbReference>
<gene>
    <name evidence="1" type="ORF">N5I87_14290</name>
</gene>